<evidence type="ECO:0000256" key="1">
    <source>
        <dbReference type="SAM" id="Phobius"/>
    </source>
</evidence>
<keyword evidence="1" id="KW-0812">Transmembrane</keyword>
<dbReference type="AlphaFoldDB" id="A0A1R3UA45"/>
<keyword evidence="1" id="KW-1133">Transmembrane helix</keyword>
<gene>
    <name evidence="2" type="ORF">DSM25559_5276</name>
</gene>
<dbReference type="EMBL" id="FMUE01000026">
    <property type="protein sequence ID" value="SCX36005.1"/>
    <property type="molecule type" value="Genomic_DNA"/>
</dbReference>
<sequence length="192" mass="21035">MSWETISAFLTNNQLVNIPKGLLLALIGACLTAYFWLTADDPNAKFLSGIPPVFVIVGLCIALVSWIGILHSKRTAKAKAALLKESKIAQYDAPALSNMGALSDRNAITTLLYLIQNDRQRFMQSGISGGAYHLLERNIIQHSNVVDGVMSQGTYVVNRNVWAHRAEFVSLHANIQLVSGIDYSSANHRRGV</sequence>
<accession>A0A1R3UA45</accession>
<protein>
    <submittedName>
        <fullName evidence="2">Uncharacterized protein</fullName>
    </submittedName>
</protein>
<evidence type="ECO:0000313" key="2">
    <source>
        <dbReference type="EMBL" id="SCX36005.1"/>
    </source>
</evidence>
<reference evidence="3" key="1">
    <citation type="submission" date="2016-10" db="EMBL/GenBank/DDBJ databases">
        <authorList>
            <person name="Wibberg D."/>
        </authorList>
    </citation>
    <scope>NUCLEOTIDE SEQUENCE [LARGE SCALE GENOMIC DNA]</scope>
</reference>
<feature type="transmembrane region" description="Helical" evidence="1">
    <location>
        <begin position="49"/>
        <end position="69"/>
    </location>
</feature>
<keyword evidence="1" id="KW-0472">Membrane</keyword>
<proteinExistence type="predicted"/>
<organism evidence="2 3">
    <name type="scientific">Agrobacterium rosae</name>
    <dbReference type="NCBI Taxonomy" id="1972867"/>
    <lineage>
        <taxon>Bacteria</taxon>
        <taxon>Pseudomonadati</taxon>
        <taxon>Pseudomonadota</taxon>
        <taxon>Alphaproteobacteria</taxon>
        <taxon>Hyphomicrobiales</taxon>
        <taxon>Rhizobiaceae</taxon>
        <taxon>Rhizobium/Agrobacterium group</taxon>
        <taxon>Agrobacterium</taxon>
    </lineage>
</organism>
<dbReference type="STRING" id="1907666.DSM25559_5276"/>
<feature type="transmembrane region" description="Helical" evidence="1">
    <location>
        <begin position="21"/>
        <end position="37"/>
    </location>
</feature>
<evidence type="ECO:0000313" key="3">
    <source>
        <dbReference type="Proteomes" id="UP000187891"/>
    </source>
</evidence>
<name>A0A1R3UA45_9HYPH</name>
<dbReference type="Proteomes" id="UP000187891">
    <property type="component" value="Unassembled WGS sequence"/>
</dbReference>